<reference evidence="2 3" key="1">
    <citation type="journal article" date="2013" name="Genome Announc.">
        <title>Complete genome sequence of the hyperthermophilic sulfate-reducing bacterium Thermodesulfobacterium geofontis OPF15T.</title>
        <authorList>
            <person name="Elkins J.G."/>
            <person name="Hamilton-Brehm S.D."/>
            <person name="Lucas S."/>
            <person name="Han J."/>
            <person name="Lapidus A."/>
            <person name="Cheng J.F."/>
            <person name="Goodwin L.A."/>
            <person name="Pitluck S."/>
            <person name="Peters L."/>
            <person name="Mikhailova N."/>
            <person name="Davenport K.W."/>
            <person name="Detter J.C."/>
            <person name="Han C.S."/>
            <person name="Tapia R."/>
            <person name="Land M.L."/>
            <person name="Hauser L."/>
            <person name="Kyrpides N.C."/>
            <person name="Ivanova N.N."/>
            <person name="Pagani I."/>
            <person name="Bruce D."/>
            <person name="Woyke T."/>
            <person name="Cottingham R.W."/>
        </authorList>
    </citation>
    <scope>NUCLEOTIDE SEQUENCE [LARGE SCALE GENOMIC DNA]</scope>
    <source>
        <strain evidence="2 3">OPF15</strain>
    </source>
</reference>
<dbReference type="PANTHER" id="PTHR35894">
    <property type="entry name" value="GENERAL SECRETION PATHWAY PROTEIN A-RELATED"/>
    <property type="match status" value="1"/>
</dbReference>
<dbReference type="SUPFAM" id="SSF52540">
    <property type="entry name" value="P-loop containing nucleoside triphosphate hydrolases"/>
    <property type="match status" value="1"/>
</dbReference>
<evidence type="ECO:0000313" key="3">
    <source>
        <dbReference type="Proteomes" id="UP000006583"/>
    </source>
</evidence>
<dbReference type="PANTHER" id="PTHR35894:SF1">
    <property type="entry name" value="PHOSPHORIBULOKINASE _ URIDINE KINASE FAMILY"/>
    <property type="match status" value="1"/>
</dbReference>
<gene>
    <name evidence="2" type="ordered locus">TOPB45_0919</name>
</gene>
<organism evidence="2 3">
    <name type="scientific">Thermodesulfobacterium geofontis (strain OPF15)</name>
    <dbReference type="NCBI Taxonomy" id="795359"/>
    <lineage>
        <taxon>Bacteria</taxon>
        <taxon>Pseudomonadati</taxon>
        <taxon>Thermodesulfobacteriota</taxon>
        <taxon>Thermodesulfobacteria</taxon>
        <taxon>Thermodesulfobacteriales</taxon>
        <taxon>Thermodesulfobacteriaceae</taxon>
        <taxon>Thermodesulfobacterium</taxon>
    </lineage>
</organism>
<name>F8C5N4_THEGP</name>
<dbReference type="Pfam" id="PF13401">
    <property type="entry name" value="AAA_22"/>
    <property type="match status" value="1"/>
</dbReference>
<dbReference type="Proteomes" id="UP000006583">
    <property type="component" value="Chromosome"/>
</dbReference>
<dbReference type="EMBL" id="CP002829">
    <property type="protein sequence ID" value="AEH23016.1"/>
    <property type="molecule type" value="Genomic_DNA"/>
</dbReference>
<dbReference type="InterPro" id="IPR052026">
    <property type="entry name" value="ExeA_AAA_ATPase_DNA-bind"/>
</dbReference>
<protein>
    <submittedName>
        <fullName evidence="2">AAA ATPase</fullName>
    </submittedName>
</protein>
<dbReference type="STRING" id="795359.TOPB45_0919"/>
<dbReference type="OrthoDB" id="9780149at2"/>
<dbReference type="eggNOG" id="COG3267">
    <property type="taxonomic scope" value="Bacteria"/>
</dbReference>
<dbReference type="PATRIC" id="fig|795359.3.peg.929"/>
<accession>F8C5N4</accession>
<dbReference type="KEGG" id="top:TOPB45_0919"/>
<dbReference type="GO" id="GO:0016887">
    <property type="term" value="F:ATP hydrolysis activity"/>
    <property type="evidence" value="ECO:0007669"/>
    <property type="project" value="InterPro"/>
</dbReference>
<dbReference type="InterPro" id="IPR027417">
    <property type="entry name" value="P-loop_NTPase"/>
</dbReference>
<dbReference type="InterPro" id="IPR003593">
    <property type="entry name" value="AAA+_ATPase"/>
</dbReference>
<feature type="domain" description="AAA+ ATPase" evidence="1">
    <location>
        <begin position="54"/>
        <end position="195"/>
    </location>
</feature>
<dbReference type="Gene3D" id="3.40.50.300">
    <property type="entry name" value="P-loop containing nucleotide triphosphate hydrolases"/>
    <property type="match status" value="1"/>
</dbReference>
<dbReference type="AlphaFoldDB" id="F8C5N4"/>
<evidence type="ECO:0000259" key="1">
    <source>
        <dbReference type="SMART" id="SM00382"/>
    </source>
</evidence>
<dbReference type="HOGENOM" id="CLU_024125_3_0_0"/>
<sequence length="304" mass="35671">MDFLDKKEEKFFDYLEFFGLKEPPFSLTPDPNYFFPASTHIKVIEVFKYGFLKKEGFMILTGEPGLGKTLLIKLILKNLPENFEKIFLLTPTLSPYELILSISQKLNLISEKESISKEILLNLLQKYLENLEKEGKTLLIIIDEAQNLPLETLEELRLLSNFETEKNKLIQFFLAGQPLLTEKLKSYQLYQLAQRITIWENLAPFNKNETGEYVRFRLAKAGHPIITFERNFEKLLYEFTKGIPRLINKLMDRTLLVAFAERSQKIKKKHLKIARNSFPDEVFPVKSKKKFWRLIKGLRWIASG</sequence>
<dbReference type="RefSeq" id="WP_013909714.1">
    <property type="nucleotide sequence ID" value="NC_015682.1"/>
</dbReference>
<proteinExistence type="predicted"/>
<evidence type="ECO:0000313" key="2">
    <source>
        <dbReference type="EMBL" id="AEH23016.1"/>
    </source>
</evidence>
<dbReference type="SMART" id="SM00382">
    <property type="entry name" value="AAA"/>
    <property type="match status" value="1"/>
</dbReference>
<dbReference type="InterPro" id="IPR049945">
    <property type="entry name" value="AAA_22"/>
</dbReference>
<keyword evidence="3" id="KW-1185">Reference proteome</keyword>